<dbReference type="GO" id="GO:0006354">
    <property type="term" value="P:DNA-templated transcription elongation"/>
    <property type="evidence" value="ECO:0007669"/>
    <property type="project" value="TreeGrafter"/>
</dbReference>
<dbReference type="SUPFAM" id="SSF54534">
    <property type="entry name" value="FKBP-like"/>
    <property type="match status" value="1"/>
</dbReference>
<dbReference type="PANTHER" id="PTHR30437">
    <property type="entry name" value="TRANSCRIPTION ELONGATION FACTOR GREA"/>
    <property type="match status" value="1"/>
</dbReference>
<evidence type="ECO:0000313" key="4">
    <source>
        <dbReference type="Proteomes" id="UP001193501"/>
    </source>
</evidence>
<keyword evidence="4" id="KW-1185">Reference proteome</keyword>
<evidence type="ECO:0000259" key="1">
    <source>
        <dbReference type="Pfam" id="PF01272"/>
    </source>
</evidence>
<dbReference type="InterPro" id="IPR029462">
    <property type="entry name" value="Rnk_N"/>
</dbReference>
<dbReference type="Pfam" id="PF14760">
    <property type="entry name" value="Rnk_N"/>
    <property type="match status" value="1"/>
</dbReference>
<dbReference type="Proteomes" id="UP001193501">
    <property type="component" value="Unassembled WGS sequence"/>
</dbReference>
<keyword evidence="3" id="KW-0808">Transferase</keyword>
<dbReference type="InterPro" id="IPR001437">
    <property type="entry name" value="Tscrpt_elong_fac_GreA/B_C"/>
</dbReference>
<dbReference type="EMBL" id="JAABNR010000038">
    <property type="protein sequence ID" value="NBZ89891.1"/>
    <property type="molecule type" value="Genomic_DNA"/>
</dbReference>
<reference evidence="3" key="1">
    <citation type="submission" date="2020-01" db="EMBL/GenBank/DDBJ databases">
        <authorList>
            <person name="Chen W.-M."/>
        </authorList>
    </citation>
    <scope>NUCLEOTIDE SEQUENCE</scope>
    <source>
        <strain evidence="3">CYK-10</strain>
    </source>
</reference>
<gene>
    <name evidence="3" type="ORF">GV832_20090</name>
</gene>
<dbReference type="GO" id="GO:0070063">
    <property type="term" value="F:RNA polymerase binding"/>
    <property type="evidence" value="ECO:0007669"/>
    <property type="project" value="InterPro"/>
</dbReference>
<dbReference type="Gene3D" id="3.10.50.30">
    <property type="entry name" value="Transcription elongation factor, GreA/GreB, C-terminal domain"/>
    <property type="match status" value="1"/>
</dbReference>
<dbReference type="NCBIfam" id="NF004396">
    <property type="entry name" value="PRK05753.1"/>
    <property type="match status" value="1"/>
</dbReference>
<dbReference type="InterPro" id="IPR023459">
    <property type="entry name" value="Tscrpt_elong_fac_GreA/B_fam"/>
</dbReference>
<dbReference type="PANTHER" id="PTHR30437:SF5">
    <property type="entry name" value="REGULATOR OF NUCLEOSIDE DIPHOSPHATE KINASE"/>
    <property type="match status" value="1"/>
</dbReference>
<keyword evidence="3" id="KW-0418">Kinase</keyword>
<evidence type="ECO:0000313" key="3">
    <source>
        <dbReference type="EMBL" id="NBZ89891.1"/>
    </source>
</evidence>
<dbReference type="InterPro" id="IPR036953">
    <property type="entry name" value="GreA/GreB_C_sf"/>
</dbReference>
<proteinExistence type="predicted"/>
<dbReference type="GO" id="GO:0003677">
    <property type="term" value="F:DNA binding"/>
    <property type="evidence" value="ECO:0007669"/>
    <property type="project" value="InterPro"/>
</dbReference>
<feature type="domain" description="Transcription elongation factor GreA/GreB C-terminal" evidence="1">
    <location>
        <begin position="60"/>
        <end position="134"/>
    </location>
</feature>
<dbReference type="Pfam" id="PF01272">
    <property type="entry name" value="GreA_GreB"/>
    <property type="match status" value="1"/>
</dbReference>
<protein>
    <submittedName>
        <fullName evidence="3">Nucleoside diphosphate kinase regulator</fullName>
    </submittedName>
</protein>
<dbReference type="GO" id="GO:0032784">
    <property type="term" value="P:regulation of DNA-templated transcription elongation"/>
    <property type="evidence" value="ECO:0007669"/>
    <property type="project" value="InterPro"/>
</dbReference>
<feature type="domain" description="Regulator of nucleoside diphosphate kinase N-terminal" evidence="2">
    <location>
        <begin position="23"/>
        <end position="53"/>
    </location>
</feature>
<accession>A0AAE4YEH8</accession>
<organism evidence="3 4">
    <name type="scientific">Stagnihabitans tardus</name>
    <dbReference type="NCBI Taxonomy" id="2699202"/>
    <lineage>
        <taxon>Bacteria</taxon>
        <taxon>Pseudomonadati</taxon>
        <taxon>Pseudomonadota</taxon>
        <taxon>Alphaproteobacteria</taxon>
        <taxon>Rhodobacterales</taxon>
        <taxon>Paracoccaceae</taxon>
        <taxon>Stagnihabitans</taxon>
    </lineage>
</organism>
<name>A0AAE4YEH8_9RHOB</name>
<comment type="caution">
    <text evidence="3">The sequence shown here is derived from an EMBL/GenBank/DDBJ whole genome shotgun (WGS) entry which is preliminary data.</text>
</comment>
<dbReference type="AlphaFoldDB" id="A0AAE4YEH8"/>
<sequence>MTKVSNPASTRLPKIHLDKTLVGRLEALAASVMRRSPEVGERLIDEIARAKLVAPNKMRDDVITIGSVVTYRDLDMAREHTVSVVYPENANIEEGRISVLTPVGVALLGLSPGATISWVTRDDETRQLEVLEVRPPVTHD</sequence>
<dbReference type="GO" id="GO:0016301">
    <property type="term" value="F:kinase activity"/>
    <property type="evidence" value="ECO:0007669"/>
    <property type="project" value="UniProtKB-KW"/>
</dbReference>
<evidence type="ECO:0000259" key="2">
    <source>
        <dbReference type="Pfam" id="PF14760"/>
    </source>
</evidence>